<keyword evidence="4" id="KW-1185">Reference proteome</keyword>
<protein>
    <recommendedName>
        <fullName evidence="2">N-acetyltransferase domain-containing protein</fullName>
    </recommendedName>
</protein>
<evidence type="ECO:0000313" key="4">
    <source>
        <dbReference type="Proteomes" id="UP000642748"/>
    </source>
</evidence>
<gene>
    <name evidence="3" type="ORF">Raf01_62520</name>
</gene>
<feature type="domain" description="N-acetyltransferase" evidence="2">
    <location>
        <begin position="117"/>
        <end position="262"/>
    </location>
</feature>
<dbReference type="Pfam" id="PF00583">
    <property type="entry name" value="Acetyltransf_1"/>
    <property type="match status" value="1"/>
</dbReference>
<dbReference type="Proteomes" id="UP000642748">
    <property type="component" value="Unassembled WGS sequence"/>
</dbReference>
<evidence type="ECO:0000256" key="1">
    <source>
        <dbReference type="SAM" id="MobiDB-lite"/>
    </source>
</evidence>
<dbReference type="GO" id="GO:0016747">
    <property type="term" value="F:acyltransferase activity, transferring groups other than amino-acyl groups"/>
    <property type="evidence" value="ECO:0007669"/>
    <property type="project" value="InterPro"/>
</dbReference>
<accession>A0A8J3QYF2</accession>
<dbReference type="InterPro" id="IPR000182">
    <property type="entry name" value="GNAT_dom"/>
</dbReference>
<dbReference type="SUPFAM" id="SSF55729">
    <property type="entry name" value="Acyl-CoA N-acyltransferases (Nat)"/>
    <property type="match status" value="1"/>
</dbReference>
<feature type="compositionally biased region" description="Basic and acidic residues" evidence="1">
    <location>
        <begin position="7"/>
        <end position="23"/>
    </location>
</feature>
<dbReference type="InterPro" id="IPR016181">
    <property type="entry name" value="Acyl_CoA_acyltransferase"/>
</dbReference>
<dbReference type="EMBL" id="BONZ01000062">
    <property type="protein sequence ID" value="GIH18080.1"/>
    <property type="molecule type" value="Genomic_DNA"/>
</dbReference>
<feature type="region of interest" description="Disordered" evidence="1">
    <location>
        <begin position="1"/>
        <end position="23"/>
    </location>
</feature>
<dbReference type="AlphaFoldDB" id="A0A8J3QYF2"/>
<reference evidence="3" key="1">
    <citation type="submission" date="2021-01" db="EMBL/GenBank/DDBJ databases">
        <title>Whole genome shotgun sequence of Rugosimonospora africana NBRC 104875.</title>
        <authorList>
            <person name="Komaki H."/>
            <person name="Tamura T."/>
        </authorList>
    </citation>
    <scope>NUCLEOTIDE SEQUENCE</scope>
    <source>
        <strain evidence="3">NBRC 104875</strain>
    </source>
</reference>
<dbReference type="CDD" id="cd04301">
    <property type="entry name" value="NAT_SF"/>
    <property type="match status" value="1"/>
</dbReference>
<proteinExistence type="predicted"/>
<organism evidence="3 4">
    <name type="scientific">Rugosimonospora africana</name>
    <dbReference type="NCBI Taxonomy" id="556532"/>
    <lineage>
        <taxon>Bacteria</taxon>
        <taxon>Bacillati</taxon>
        <taxon>Actinomycetota</taxon>
        <taxon>Actinomycetes</taxon>
        <taxon>Micromonosporales</taxon>
        <taxon>Micromonosporaceae</taxon>
        <taxon>Rugosimonospora</taxon>
    </lineage>
</organism>
<dbReference type="PROSITE" id="PS51186">
    <property type="entry name" value="GNAT"/>
    <property type="match status" value="1"/>
</dbReference>
<dbReference type="Gene3D" id="3.40.630.30">
    <property type="match status" value="1"/>
</dbReference>
<comment type="caution">
    <text evidence="3">The sequence shown here is derived from an EMBL/GenBank/DDBJ whole genome shotgun (WGS) entry which is preliminary data.</text>
</comment>
<sequence>MLAAFDRQVRRDPQPDGPGDRIEREGGVVRVVSDGGGWSGVVWSDLDEGGAPAAIAAQIARFAPLRGPWEWKHYSYDRPADLPERLSAAGFVPEPVESLLIADVAALTLDATPPAGVRLVPVTDRAGIDLLVRVHEEVFGGDHTAVGDAILARLAERPGTVAAVVAMAGETPIAAGRVDFSTGTEFASLWGGGTLPAWRGRGVFRALVAHRVALAEAAGYRYIQVDASAASQPILRRLGFRQVAQTTPFVYQGAREPAGKPG</sequence>
<evidence type="ECO:0000259" key="2">
    <source>
        <dbReference type="PROSITE" id="PS51186"/>
    </source>
</evidence>
<name>A0A8J3QYF2_9ACTN</name>
<evidence type="ECO:0000313" key="3">
    <source>
        <dbReference type="EMBL" id="GIH18080.1"/>
    </source>
</evidence>